<dbReference type="PROSITE" id="PS51257">
    <property type="entry name" value="PROKAR_LIPOPROTEIN"/>
    <property type="match status" value="1"/>
</dbReference>
<dbReference type="PANTHER" id="PTHR30535:SF34">
    <property type="entry name" value="MOLYBDATE-BINDING PROTEIN MOLA"/>
    <property type="match status" value="1"/>
</dbReference>
<evidence type="ECO:0000259" key="1">
    <source>
        <dbReference type="Pfam" id="PF01497"/>
    </source>
</evidence>
<dbReference type="InterPro" id="IPR002491">
    <property type="entry name" value="ABC_transptr_periplasmic_BD"/>
</dbReference>
<dbReference type="Pfam" id="PF01497">
    <property type="entry name" value="Peripla_BP_2"/>
    <property type="match status" value="1"/>
</dbReference>
<dbReference type="SUPFAM" id="SSF53807">
    <property type="entry name" value="Helical backbone' metal receptor"/>
    <property type="match status" value="1"/>
</dbReference>
<dbReference type="PANTHER" id="PTHR30535">
    <property type="entry name" value="VITAMIN B12-BINDING PROTEIN"/>
    <property type="match status" value="1"/>
</dbReference>
<reference evidence="2 3" key="1">
    <citation type="submission" date="2018-02" db="EMBL/GenBank/DDBJ databases">
        <title>Acetobacter orientalis genome.</title>
        <authorList>
            <person name="Nakashima N."/>
            <person name="Tamura T."/>
        </authorList>
    </citation>
    <scope>NUCLEOTIDE SEQUENCE [LARGE SCALE GENOMIC DNA]</scope>
    <source>
        <strain evidence="2 3">FAN1</strain>
    </source>
</reference>
<dbReference type="EMBL" id="AP018515">
    <property type="protein sequence ID" value="BBC79648.1"/>
    <property type="molecule type" value="Genomic_DNA"/>
</dbReference>
<evidence type="ECO:0000313" key="3">
    <source>
        <dbReference type="Proteomes" id="UP000270034"/>
    </source>
</evidence>
<dbReference type="InterPro" id="IPR050902">
    <property type="entry name" value="ABC_Transporter_SBP"/>
</dbReference>
<feature type="domain" description="Fe/B12 periplasmic-binding" evidence="1">
    <location>
        <begin position="95"/>
        <end position="287"/>
    </location>
</feature>
<gene>
    <name evidence="2" type="ORF">AcetOrient_orf01950</name>
</gene>
<accession>A0A2Z5ZGE8</accession>
<organism evidence="2 3">
    <name type="scientific">Acetobacter orientalis</name>
    <dbReference type="NCBI Taxonomy" id="146474"/>
    <lineage>
        <taxon>Bacteria</taxon>
        <taxon>Pseudomonadati</taxon>
        <taxon>Pseudomonadota</taxon>
        <taxon>Alphaproteobacteria</taxon>
        <taxon>Acetobacterales</taxon>
        <taxon>Acetobacteraceae</taxon>
        <taxon>Acetobacter</taxon>
    </lineage>
</organism>
<dbReference type="AlphaFoldDB" id="A0A2Z5ZGE8"/>
<evidence type="ECO:0000313" key="2">
    <source>
        <dbReference type="EMBL" id="BBC79648.1"/>
    </source>
</evidence>
<dbReference type="KEGG" id="aot:AcetOri_orf01950"/>
<sequence>MRWRVAPLRSIFYPIQTNFIQGCFMRFSLSLASMCRTTATKAHKASLLLCCTLGLGFAPSFTPALARNVTDMSGTVVNVPDTPTAIADLWFAHNEILVMLGAAAKIKVTAENPKDSPWLFKVAPVLLSARTGVRPESANPEDLLARKIDLVFVPQRATAETLRHASLPTLDAHYATLPDMLRSLDMTAQALGTPEAHNTAHLYRSQMEHMLALLQSRTAPLPATARPRVLHIARLNPLQIDGTNTLIDSWITAAGGQNAATVSGNHKPTTFEQIAAWNPDLIILGATAGLPAQDAPLRSLPAFAKGHWAVNPQGVFSWDRYGCEELLQLEWAAKLFHPTLFTDLNLPHDVKAFYRTFFHYTLNDDDTARILAARPPAP</sequence>
<protein>
    <submittedName>
        <fullName evidence="2">ABC transporter ferrichrome transport</fullName>
    </submittedName>
</protein>
<name>A0A2Z5ZGE8_9PROT</name>
<proteinExistence type="predicted"/>
<dbReference type="Gene3D" id="3.40.50.1980">
    <property type="entry name" value="Nitrogenase molybdenum iron protein domain"/>
    <property type="match status" value="2"/>
</dbReference>
<dbReference type="Proteomes" id="UP000270034">
    <property type="component" value="Chromosome"/>
</dbReference>